<gene>
    <name evidence="1" type="ORF">HZH68_010567</name>
</gene>
<organism evidence="1 2">
    <name type="scientific">Vespula germanica</name>
    <name type="common">German yellow jacket</name>
    <name type="synonym">Paravespula germanica</name>
    <dbReference type="NCBI Taxonomy" id="30212"/>
    <lineage>
        <taxon>Eukaryota</taxon>
        <taxon>Metazoa</taxon>
        <taxon>Ecdysozoa</taxon>
        <taxon>Arthropoda</taxon>
        <taxon>Hexapoda</taxon>
        <taxon>Insecta</taxon>
        <taxon>Pterygota</taxon>
        <taxon>Neoptera</taxon>
        <taxon>Endopterygota</taxon>
        <taxon>Hymenoptera</taxon>
        <taxon>Apocrita</taxon>
        <taxon>Aculeata</taxon>
        <taxon>Vespoidea</taxon>
        <taxon>Vespidae</taxon>
        <taxon>Vespinae</taxon>
        <taxon>Vespula</taxon>
    </lineage>
</organism>
<comment type="caution">
    <text evidence="1">The sequence shown here is derived from an EMBL/GenBank/DDBJ whole genome shotgun (WGS) entry which is preliminary data.</text>
</comment>
<name>A0A834JRV5_VESGE</name>
<evidence type="ECO:0000313" key="1">
    <source>
        <dbReference type="EMBL" id="KAF7393748.1"/>
    </source>
</evidence>
<dbReference type="Proteomes" id="UP000617340">
    <property type="component" value="Unassembled WGS sequence"/>
</dbReference>
<sequence length="79" mass="9412">MDNISYFKNNNLWVSRQCNEDELVRILINFLNNKSQSINLTDVLERIPAITTTKIANVDVENRIKDKMDILWSFQRKLR</sequence>
<keyword evidence="2" id="KW-1185">Reference proteome</keyword>
<proteinExistence type="predicted"/>
<dbReference type="AlphaFoldDB" id="A0A834JRV5"/>
<reference evidence="1" key="1">
    <citation type="journal article" date="2020" name="G3 (Bethesda)">
        <title>High-Quality Assemblies for Three Invasive Social Wasps from the &lt;i&gt;Vespula&lt;/i&gt; Genus.</title>
        <authorList>
            <person name="Harrop T.W.R."/>
            <person name="Guhlin J."/>
            <person name="McLaughlin G.M."/>
            <person name="Permina E."/>
            <person name="Stockwell P."/>
            <person name="Gilligan J."/>
            <person name="Le Lec M.F."/>
            <person name="Gruber M.A.M."/>
            <person name="Quinn O."/>
            <person name="Lovegrove M."/>
            <person name="Duncan E.J."/>
            <person name="Remnant E.J."/>
            <person name="Van Eeckhoven J."/>
            <person name="Graham B."/>
            <person name="Knapp R.A."/>
            <person name="Langford K.W."/>
            <person name="Kronenberg Z."/>
            <person name="Press M.O."/>
            <person name="Eacker S.M."/>
            <person name="Wilson-Rankin E.E."/>
            <person name="Purcell J."/>
            <person name="Lester P.J."/>
            <person name="Dearden P.K."/>
        </authorList>
    </citation>
    <scope>NUCLEOTIDE SEQUENCE</scope>
    <source>
        <strain evidence="1">Linc-1</strain>
    </source>
</reference>
<evidence type="ECO:0000313" key="2">
    <source>
        <dbReference type="Proteomes" id="UP000617340"/>
    </source>
</evidence>
<dbReference type="EMBL" id="JACSDZ010000010">
    <property type="protein sequence ID" value="KAF7393748.1"/>
    <property type="molecule type" value="Genomic_DNA"/>
</dbReference>
<protein>
    <submittedName>
        <fullName evidence="1">Uncharacterized protein</fullName>
    </submittedName>
</protein>
<accession>A0A834JRV5</accession>